<dbReference type="AlphaFoldDB" id="A0A8I2Z2A9"/>
<evidence type="ECO:0000256" key="1">
    <source>
        <dbReference type="ARBA" id="ARBA00023002"/>
    </source>
</evidence>
<name>A0A8I2Z2A9_VERLO</name>
<comment type="caution">
    <text evidence="3">The sequence shown here is derived from an EMBL/GenBank/DDBJ whole genome shotgun (WGS) entry which is preliminary data.</text>
</comment>
<dbReference type="InterPro" id="IPR023210">
    <property type="entry name" value="NADP_OxRdtase_dom"/>
</dbReference>
<accession>A0A8I2Z2A9</accession>
<evidence type="ECO:0000259" key="2">
    <source>
        <dbReference type="Pfam" id="PF00248"/>
    </source>
</evidence>
<dbReference type="PANTHER" id="PTHR43364:SF4">
    <property type="entry name" value="NAD(P)-LINKED OXIDOREDUCTASE SUPERFAMILY PROTEIN"/>
    <property type="match status" value="1"/>
</dbReference>
<sequence>MEAIQTLHEQGKFEKFGLSNFTKEQILEWHSYAKSKGRPSAEFPGSYSIAVRGNETALFPTLRELGISVQAYSPIDAGLSVKAPEFIAAAKGSRDPTTMMGRMRQDLYNKPAYMKMPAEFSKLMDNLGLSRSSVAHRWLKYHSALDGSLGDGLLLGAISSEQLEESLLVLEKGPLEP</sequence>
<proteinExistence type="predicted"/>
<evidence type="ECO:0000313" key="4">
    <source>
        <dbReference type="Proteomes" id="UP000689129"/>
    </source>
</evidence>
<dbReference type="InterPro" id="IPR050523">
    <property type="entry name" value="AKR_Detox_Biosynth"/>
</dbReference>
<keyword evidence="1" id="KW-0560">Oxidoreductase</keyword>
<dbReference type="OrthoDB" id="2310150at2759"/>
<dbReference type="GO" id="GO:0016491">
    <property type="term" value="F:oxidoreductase activity"/>
    <property type="evidence" value="ECO:0007669"/>
    <property type="project" value="UniProtKB-KW"/>
</dbReference>
<dbReference type="PANTHER" id="PTHR43364">
    <property type="entry name" value="NADH-SPECIFIC METHYLGLYOXAL REDUCTASE-RELATED"/>
    <property type="match status" value="1"/>
</dbReference>
<gene>
    <name evidence="3" type="ORF">HYQ45_018489</name>
</gene>
<feature type="domain" description="NADP-dependent oxidoreductase" evidence="2">
    <location>
        <begin position="1"/>
        <end position="175"/>
    </location>
</feature>
<reference evidence="3" key="1">
    <citation type="journal article" date="2021" name="Mol. Plant Pathol.">
        <title>A 20-kb lineage-specific genomic region tames virulence in pathogenic amphidiploid Verticillium longisporum.</title>
        <authorList>
            <person name="Harting R."/>
            <person name="Starke J."/>
            <person name="Kusch H."/>
            <person name="Poggeler S."/>
            <person name="Maurus I."/>
            <person name="Schluter R."/>
            <person name="Landesfeind M."/>
            <person name="Bulla I."/>
            <person name="Nowrousian M."/>
            <person name="de Jonge R."/>
            <person name="Stahlhut G."/>
            <person name="Hoff K.J."/>
            <person name="Asshauer K.P."/>
            <person name="Thurmer A."/>
            <person name="Stanke M."/>
            <person name="Daniel R."/>
            <person name="Morgenstern B."/>
            <person name="Thomma B.P.H.J."/>
            <person name="Kronstad J.W."/>
            <person name="Braus-Stromeyer S.A."/>
            <person name="Braus G.H."/>
        </authorList>
    </citation>
    <scope>NUCLEOTIDE SEQUENCE</scope>
    <source>
        <strain evidence="3">Vl32</strain>
    </source>
</reference>
<organism evidence="3 4">
    <name type="scientific">Verticillium longisporum</name>
    <name type="common">Verticillium dahliae var. longisporum</name>
    <dbReference type="NCBI Taxonomy" id="100787"/>
    <lineage>
        <taxon>Eukaryota</taxon>
        <taxon>Fungi</taxon>
        <taxon>Dikarya</taxon>
        <taxon>Ascomycota</taxon>
        <taxon>Pezizomycotina</taxon>
        <taxon>Sordariomycetes</taxon>
        <taxon>Hypocreomycetidae</taxon>
        <taxon>Glomerellales</taxon>
        <taxon>Plectosphaerellaceae</taxon>
        <taxon>Verticillium</taxon>
    </lineage>
</organism>
<evidence type="ECO:0000313" key="3">
    <source>
        <dbReference type="EMBL" id="KAG7105987.1"/>
    </source>
</evidence>
<dbReference type="EMBL" id="JAEMWZ010000780">
    <property type="protein sequence ID" value="KAG7105987.1"/>
    <property type="molecule type" value="Genomic_DNA"/>
</dbReference>
<dbReference type="Pfam" id="PF00248">
    <property type="entry name" value="Aldo_ket_red"/>
    <property type="match status" value="1"/>
</dbReference>
<protein>
    <submittedName>
        <fullName evidence="3">Oxidoreductase sirO like protein</fullName>
    </submittedName>
</protein>
<dbReference type="Proteomes" id="UP000689129">
    <property type="component" value="Unassembled WGS sequence"/>
</dbReference>
<dbReference type="GO" id="GO:0005829">
    <property type="term" value="C:cytosol"/>
    <property type="evidence" value="ECO:0007669"/>
    <property type="project" value="TreeGrafter"/>
</dbReference>